<protein>
    <submittedName>
        <fullName evidence="9">Four and a half LIM domains protein 1b</fullName>
    </submittedName>
</protein>
<gene>
    <name evidence="9" type="primary">fhl1b</name>
</gene>
<keyword evidence="3" id="KW-0863">Zinc-finger</keyword>
<dbReference type="FunCoup" id="A0A6J2WW74">
    <property type="interactions" value="147"/>
</dbReference>
<keyword evidence="5 6" id="KW-0440">LIM domain</keyword>
<proteinExistence type="predicted"/>
<dbReference type="InterPro" id="IPR001781">
    <property type="entry name" value="Znf_LIM"/>
</dbReference>
<keyword evidence="2" id="KW-0677">Repeat</keyword>
<sequence>MSDRFDCFYCRDDLSGKKYLKKDQKPVCVRCFDKFCANTCAECRRTIGTESKELHYKGRYWHDYCFRCSKCYKSLAGEAFSAKDDKVLCGYCSSREDAPRCHACYKQILSGSESVEYKGNSFHEECFTCYECKRPIRSSTFLTKDGNVYCNPCHERKFAKQCAGCKQIITSGLVSYQNKPWHAECFVCFFCRKRLAGVRFTSHEERVYCVDCYEKNVAEKCSKCQKPITGFGSATNVVNYAGNSWHEYCFNCERCSKNLTDKRFVADKGDIYCPDCAKKL</sequence>
<dbReference type="OrthoDB" id="1112565at2759"/>
<dbReference type="Gene3D" id="2.10.110.10">
    <property type="entry name" value="Cysteine Rich Protein"/>
    <property type="match status" value="4"/>
</dbReference>
<accession>A0A6J2WW74</accession>
<feature type="domain" description="LIM zinc-binding" evidence="7">
    <location>
        <begin position="38"/>
        <end position="98"/>
    </location>
</feature>
<dbReference type="RefSeq" id="XP_030648471.1">
    <property type="nucleotide sequence ID" value="XM_030792611.1"/>
</dbReference>
<dbReference type="Proteomes" id="UP000504632">
    <property type="component" value="Chromosome 15"/>
</dbReference>
<dbReference type="PANTHER" id="PTHR47029:SF2">
    <property type="entry name" value="FOUR AND A HALF LIM DOMAINS PROTEIN 1"/>
    <property type="match status" value="1"/>
</dbReference>
<keyword evidence="8" id="KW-1185">Reference proteome</keyword>
<evidence type="ECO:0000256" key="2">
    <source>
        <dbReference type="ARBA" id="ARBA00022737"/>
    </source>
</evidence>
<dbReference type="SMART" id="SM00132">
    <property type="entry name" value="LIM"/>
    <property type="match status" value="4"/>
</dbReference>
<evidence type="ECO:0000256" key="5">
    <source>
        <dbReference type="ARBA" id="ARBA00023038"/>
    </source>
</evidence>
<dbReference type="GeneID" id="115828581"/>
<dbReference type="CTD" id="387528"/>
<dbReference type="PROSITE" id="PS00478">
    <property type="entry name" value="LIM_DOMAIN_1"/>
    <property type="match status" value="2"/>
</dbReference>
<feature type="domain" description="LIM zinc-binding" evidence="7">
    <location>
        <begin position="99"/>
        <end position="160"/>
    </location>
</feature>
<feature type="domain" description="LIM zinc-binding" evidence="7">
    <location>
        <begin position="219"/>
        <end position="280"/>
    </location>
</feature>
<dbReference type="AlphaFoldDB" id="A0A6J2WW74"/>
<evidence type="ECO:0000313" key="8">
    <source>
        <dbReference type="Proteomes" id="UP000504632"/>
    </source>
</evidence>
<dbReference type="FunFam" id="2.10.110.10:FF:000052">
    <property type="entry name" value="Four and a half LIM domains 1"/>
    <property type="match status" value="1"/>
</dbReference>
<dbReference type="PROSITE" id="PS50023">
    <property type="entry name" value="LIM_DOMAIN_2"/>
    <property type="match status" value="4"/>
</dbReference>
<dbReference type="SUPFAM" id="SSF57716">
    <property type="entry name" value="Glucocorticoid receptor-like (DNA-binding domain)"/>
    <property type="match status" value="5"/>
</dbReference>
<evidence type="ECO:0000256" key="4">
    <source>
        <dbReference type="ARBA" id="ARBA00022833"/>
    </source>
</evidence>
<evidence type="ECO:0000256" key="3">
    <source>
        <dbReference type="ARBA" id="ARBA00022771"/>
    </source>
</evidence>
<dbReference type="Pfam" id="PF00412">
    <property type="entry name" value="LIM"/>
    <property type="match status" value="4"/>
</dbReference>
<dbReference type="InParanoid" id="A0A6J2WW74"/>
<evidence type="ECO:0000313" key="9">
    <source>
        <dbReference type="RefSeq" id="XP_030648471.1"/>
    </source>
</evidence>
<evidence type="ECO:0000256" key="1">
    <source>
        <dbReference type="ARBA" id="ARBA00022723"/>
    </source>
</evidence>
<keyword evidence="4 6" id="KW-0862">Zinc</keyword>
<name>A0A6J2WW74_CHACN</name>
<feature type="domain" description="LIM zinc-binding" evidence="7">
    <location>
        <begin position="161"/>
        <end position="218"/>
    </location>
</feature>
<dbReference type="InterPro" id="IPR042997">
    <property type="entry name" value="Fhl1"/>
</dbReference>
<dbReference type="GO" id="GO:0008270">
    <property type="term" value="F:zinc ion binding"/>
    <property type="evidence" value="ECO:0007669"/>
    <property type="project" value="UniProtKB-KW"/>
</dbReference>
<keyword evidence="1 6" id="KW-0479">Metal-binding</keyword>
<organism evidence="8 9">
    <name type="scientific">Chanos chanos</name>
    <name type="common">Milkfish</name>
    <name type="synonym">Mugil chanos</name>
    <dbReference type="NCBI Taxonomy" id="29144"/>
    <lineage>
        <taxon>Eukaryota</taxon>
        <taxon>Metazoa</taxon>
        <taxon>Chordata</taxon>
        <taxon>Craniata</taxon>
        <taxon>Vertebrata</taxon>
        <taxon>Euteleostomi</taxon>
        <taxon>Actinopterygii</taxon>
        <taxon>Neopterygii</taxon>
        <taxon>Teleostei</taxon>
        <taxon>Ostariophysi</taxon>
        <taxon>Gonorynchiformes</taxon>
        <taxon>Chanidae</taxon>
        <taxon>Chanos</taxon>
    </lineage>
</organism>
<reference evidence="9" key="1">
    <citation type="submission" date="2025-08" db="UniProtKB">
        <authorList>
            <consortium name="RefSeq"/>
        </authorList>
    </citation>
    <scope>IDENTIFICATION</scope>
</reference>
<dbReference type="GO" id="GO:0044325">
    <property type="term" value="F:transmembrane transporter binding"/>
    <property type="evidence" value="ECO:0007669"/>
    <property type="project" value="TreeGrafter"/>
</dbReference>
<dbReference type="GO" id="GO:0007517">
    <property type="term" value="P:muscle organ development"/>
    <property type="evidence" value="ECO:0007669"/>
    <property type="project" value="InterPro"/>
</dbReference>
<dbReference type="PANTHER" id="PTHR47029">
    <property type="entry name" value="FOUR AND A HALF LIM DOMAINS PROTEIN 1"/>
    <property type="match status" value="1"/>
</dbReference>
<dbReference type="FunFam" id="2.10.110.10:FF:000072">
    <property type="entry name" value="Four and a half LIM domains protein 1"/>
    <property type="match status" value="1"/>
</dbReference>
<evidence type="ECO:0000259" key="7">
    <source>
        <dbReference type="PROSITE" id="PS50023"/>
    </source>
</evidence>
<evidence type="ECO:0000256" key="6">
    <source>
        <dbReference type="PROSITE-ProRule" id="PRU00125"/>
    </source>
</evidence>
<dbReference type="FunFam" id="2.10.110.10:FF:000013">
    <property type="entry name" value="Four and a half LIM domains 1"/>
    <property type="match status" value="1"/>
</dbReference>